<reference evidence="1 2" key="1">
    <citation type="submission" date="2013-02" db="EMBL/GenBank/DDBJ databases">
        <authorList>
            <person name="Harkins D.M."/>
            <person name="Durkin A.S."/>
            <person name="Brinkac L.M."/>
            <person name="Haft D.H."/>
            <person name="Selengut J.D."/>
            <person name="Sanka R."/>
            <person name="DePew J."/>
            <person name="Purushe J."/>
            <person name="Whelen A.C."/>
            <person name="Vinetz J.M."/>
            <person name="Sutton G.G."/>
            <person name="Nierman W.C."/>
            <person name="Fouts D.E."/>
        </authorList>
    </citation>
    <scope>NUCLEOTIDE SEQUENCE [LARGE SCALE GENOMIC DNA]</scope>
    <source>
        <strain evidence="1 2">2002000626</strain>
    </source>
</reference>
<dbReference type="Proteomes" id="UP000012329">
    <property type="component" value="Unassembled WGS sequence"/>
</dbReference>
<sequence length="58" mass="6739">MKAQNEENFLKNSDLETVSNVKVPEFSRGIYISQKTLKKERKFDDLRKKGNSMGLIFS</sequence>
<evidence type="ECO:0000313" key="2">
    <source>
        <dbReference type="Proteomes" id="UP000012329"/>
    </source>
</evidence>
<comment type="caution">
    <text evidence="1">The sequence shown here is derived from an EMBL/GenBank/DDBJ whole genome shotgun (WGS) entry which is preliminary data.</text>
</comment>
<dbReference type="EMBL" id="AFJL02000149">
    <property type="protein sequence ID" value="EMY04237.1"/>
    <property type="molecule type" value="Genomic_DNA"/>
</dbReference>
<protein>
    <submittedName>
        <fullName evidence="1">Uncharacterized protein</fullName>
    </submittedName>
</protein>
<proteinExistence type="predicted"/>
<name>A0A829D1R6_LEPIR</name>
<accession>A0A829D1R6</accession>
<organism evidence="1 2">
    <name type="scientific">Leptospira interrogans str. 2002000626</name>
    <dbReference type="NCBI Taxonomy" id="996803"/>
    <lineage>
        <taxon>Bacteria</taxon>
        <taxon>Pseudomonadati</taxon>
        <taxon>Spirochaetota</taxon>
        <taxon>Spirochaetia</taxon>
        <taxon>Leptospirales</taxon>
        <taxon>Leptospiraceae</taxon>
        <taxon>Leptospira</taxon>
    </lineage>
</organism>
<dbReference type="AlphaFoldDB" id="A0A829D1R6"/>
<evidence type="ECO:0000313" key="1">
    <source>
        <dbReference type="EMBL" id="EMY04237.1"/>
    </source>
</evidence>
<gene>
    <name evidence="1" type="ORF">LEP1GSC029_1083</name>
</gene>